<feature type="domain" description="Methyltransferase type 11" evidence="5">
    <location>
        <begin position="56"/>
        <end position="144"/>
    </location>
</feature>
<dbReference type="PANTHER" id="PTHR44942:SF4">
    <property type="entry name" value="METHYLTRANSFERASE TYPE 11 DOMAIN-CONTAINING PROTEIN"/>
    <property type="match status" value="1"/>
</dbReference>
<protein>
    <submittedName>
        <fullName evidence="6">Putative S-adenosylmethionine-dependent methyltransferase</fullName>
        <ecNumber evidence="6">2.1.1.-</ecNumber>
    </submittedName>
</protein>
<dbReference type="GO" id="GO:0032259">
    <property type="term" value="P:methylation"/>
    <property type="evidence" value="ECO:0007669"/>
    <property type="project" value="UniProtKB-KW"/>
</dbReference>
<evidence type="ECO:0000256" key="3">
    <source>
        <dbReference type="ARBA" id="ARBA00022679"/>
    </source>
</evidence>
<dbReference type="InterPro" id="IPR013216">
    <property type="entry name" value="Methyltransf_11"/>
</dbReference>
<dbReference type="InterPro" id="IPR029063">
    <property type="entry name" value="SAM-dependent_MTases_sf"/>
</dbReference>
<evidence type="ECO:0000256" key="1">
    <source>
        <dbReference type="ARBA" id="ARBA00008361"/>
    </source>
</evidence>
<dbReference type="InterPro" id="IPR051052">
    <property type="entry name" value="Diverse_substrate_MTase"/>
</dbReference>
<evidence type="ECO:0000259" key="5">
    <source>
        <dbReference type="Pfam" id="PF08241"/>
    </source>
</evidence>
<dbReference type="Gene3D" id="3.40.50.150">
    <property type="entry name" value="Vaccinia Virus protein VP39"/>
    <property type="match status" value="1"/>
</dbReference>
<dbReference type="GO" id="GO:0008757">
    <property type="term" value="F:S-adenosylmethionine-dependent methyltransferase activity"/>
    <property type="evidence" value="ECO:0007669"/>
    <property type="project" value="InterPro"/>
</dbReference>
<evidence type="ECO:0000256" key="2">
    <source>
        <dbReference type="ARBA" id="ARBA00022603"/>
    </source>
</evidence>
<feature type="compositionally biased region" description="Basic and acidic residues" evidence="4">
    <location>
        <begin position="8"/>
        <end position="18"/>
    </location>
</feature>
<dbReference type="EC" id="2.1.1.-" evidence="6"/>
<gene>
    <name evidence="6" type="ORF">GALL_273930</name>
</gene>
<accession>A0A1J5R475</accession>
<reference evidence="6" key="1">
    <citation type="submission" date="2016-10" db="EMBL/GenBank/DDBJ databases">
        <title>Sequence of Gallionella enrichment culture.</title>
        <authorList>
            <person name="Poehlein A."/>
            <person name="Muehling M."/>
            <person name="Daniel R."/>
        </authorList>
    </citation>
    <scope>NUCLEOTIDE SEQUENCE</scope>
</reference>
<dbReference type="PANTHER" id="PTHR44942">
    <property type="entry name" value="METHYLTRANSF_11 DOMAIN-CONTAINING PROTEIN"/>
    <property type="match status" value="1"/>
</dbReference>
<sequence>MVPVTSPDSHDGTVEQRSHSAARSFGRHAAEYERGRPSYPAELVAWLVPDGATTVVDVGAGTGKLTAALVAPGRTVVAVDPDAQMLAALRGRLPGVETRVGTGESLPLTDASADAVTFGQSWHWVDPTRGSAEAARVLRPGGVLGLVWNIRDERVAWVAELSAVMHHSAAERLVSGGGPRVADPWGPPETREVAWESRMSVEDVVAMAASRSYVITAEPDRRARILDRVRGLAGSVVEADGLVRLPYVTYAYRATAG</sequence>
<evidence type="ECO:0000313" key="6">
    <source>
        <dbReference type="EMBL" id="OIQ90729.1"/>
    </source>
</evidence>
<feature type="region of interest" description="Disordered" evidence="4">
    <location>
        <begin position="1"/>
        <end position="29"/>
    </location>
</feature>
<dbReference type="AlphaFoldDB" id="A0A1J5R475"/>
<evidence type="ECO:0000256" key="4">
    <source>
        <dbReference type="SAM" id="MobiDB-lite"/>
    </source>
</evidence>
<comment type="similarity">
    <text evidence="1">Belongs to the methyltransferase superfamily.</text>
</comment>
<keyword evidence="2 6" id="KW-0489">Methyltransferase</keyword>
<dbReference type="SUPFAM" id="SSF53335">
    <property type="entry name" value="S-adenosyl-L-methionine-dependent methyltransferases"/>
    <property type="match status" value="1"/>
</dbReference>
<organism evidence="6">
    <name type="scientific">mine drainage metagenome</name>
    <dbReference type="NCBI Taxonomy" id="410659"/>
    <lineage>
        <taxon>unclassified sequences</taxon>
        <taxon>metagenomes</taxon>
        <taxon>ecological metagenomes</taxon>
    </lineage>
</organism>
<dbReference type="EMBL" id="MLJW01000282">
    <property type="protein sequence ID" value="OIQ90729.1"/>
    <property type="molecule type" value="Genomic_DNA"/>
</dbReference>
<keyword evidence="3 6" id="KW-0808">Transferase</keyword>
<comment type="caution">
    <text evidence="6">The sequence shown here is derived from an EMBL/GenBank/DDBJ whole genome shotgun (WGS) entry which is preliminary data.</text>
</comment>
<proteinExistence type="inferred from homology"/>
<dbReference type="Pfam" id="PF08241">
    <property type="entry name" value="Methyltransf_11"/>
    <property type="match status" value="1"/>
</dbReference>
<dbReference type="CDD" id="cd02440">
    <property type="entry name" value="AdoMet_MTases"/>
    <property type="match status" value="1"/>
</dbReference>
<name>A0A1J5R475_9ZZZZ</name>